<dbReference type="SUPFAM" id="SSF53098">
    <property type="entry name" value="Ribonuclease H-like"/>
    <property type="match status" value="1"/>
</dbReference>
<dbReference type="Proteomes" id="UP000276133">
    <property type="component" value="Unassembled WGS sequence"/>
</dbReference>
<dbReference type="InterPro" id="IPR012337">
    <property type="entry name" value="RNaseH-like_sf"/>
</dbReference>
<evidence type="ECO:0000259" key="6">
    <source>
        <dbReference type="Pfam" id="PF05699"/>
    </source>
</evidence>
<organism evidence="7 8">
    <name type="scientific">Brachionus plicatilis</name>
    <name type="common">Marine rotifer</name>
    <name type="synonym">Brachionus muelleri</name>
    <dbReference type="NCBI Taxonomy" id="10195"/>
    <lineage>
        <taxon>Eukaryota</taxon>
        <taxon>Metazoa</taxon>
        <taxon>Spiralia</taxon>
        <taxon>Gnathifera</taxon>
        <taxon>Rotifera</taxon>
        <taxon>Eurotatoria</taxon>
        <taxon>Monogononta</taxon>
        <taxon>Pseudotrocha</taxon>
        <taxon>Ploima</taxon>
        <taxon>Brachionidae</taxon>
        <taxon>Brachionus</taxon>
    </lineage>
</organism>
<evidence type="ECO:0000256" key="1">
    <source>
        <dbReference type="ARBA" id="ARBA00004123"/>
    </source>
</evidence>
<dbReference type="OrthoDB" id="3062869at2759"/>
<dbReference type="PANTHER" id="PTHR46481">
    <property type="entry name" value="ZINC FINGER BED DOMAIN-CONTAINING PROTEIN 4"/>
    <property type="match status" value="1"/>
</dbReference>
<evidence type="ECO:0000256" key="5">
    <source>
        <dbReference type="ARBA" id="ARBA00023242"/>
    </source>
</evidence>
<reference evidence="7 8" key="1">
    <citation type="journal article" date="2018" name="Sci. Rep.">
        <title>Genomic signatures of local adaptation to the degree of environmental predictability in rotifers.</title>
        <authorList>
            <person name="Franch-Gras L."/>
            <person name="Hahn C."/>
            <person name="Garcia-Roger E.M."/>
            <person name="Carmona M.J."/>
            <person name="Serra M."/>
            <person name="Gomez A."/>
        </authorList>
    </citation>
    <scope>NUCLEOTIDE SEQUENCE [LARGE SCALE GENOMIC DNA]</scope>
    <source>
        <strain evidence="7">HYR1</strain>
    </source>
</reference>
<dbReference type="Pfam" id="PF05699">
    <property type="entry name" value="Dimer_Tnp_hAT"/>
    <property type="match status" value="1"/>
</dbReference>
<dbReference type="GO" id="GO:0008270">
    <property type="term" value="F:zinc ion binding"/>
    <property type="evidence" value="ECO:0007669"/>
    <property type="project" value="UniProtKB-KW"/>
</dbReference>
<dbReference type="InterPro" id="IPR008906">
    <property type="entry name" value="HATC_C_dom"/>
</dbReference>
<dbReference type="InterPro" id="IPR052035">
    <property type="entry name" value="ZnF_BED_domain_contain"/>
</dbReference>
<gene>
    <name evidence="7" type="ORF">BpHYR1_034604</name>
</gene>
<dbReference type="PANTHER" id="PTHR46481:SF10">
    <property type="entry name" value="ZINC FINGER BED DOMAIN-CONTAINING PROTEIN 39"/>
    <property type="match status" value="1"/>
</dbReference>
<keyword evidence="2" id="KW-0479">Metal-binding</keyword>
<comment type="subcellular location">
    <subcellularLocation>
        <location evidence="1">Nucleus</location>
    </subcellularLocation>
</comment>
<keyword evidence="5" id="KW-0539">Nucleus</keyword>
<dbReference type="EMBL" id="REGN01000529">
    <property type="protein sequence ID" value="RNA41235.1"/>
    <property type="molecule type" value="Genomic_DNA"/>
</dbReference>
<evidence type="ECO:0000313" key="7">
    <source>
        <dbReference type="EMBL" id="RNA41235.1"/>
    </source>
</evidence>
<comment type="caution">
    <text evidence="7">The sequence shown here is derived from an EMBL/GenBank/DDBJ whole genome shotgun (WGS) entry which is preliminary data.</text>
</comment>
<evidence type="ECO:0000256" key="2">
    <source>
        <dbReference type="ARBA" id="ARBA00022723"/>
    </source>
</evidence>
<sequence>MISKITNTRENDEDELSTYLKQPPIIYSNEYDILQWWKENNKDLSIMAQIAKDFLSLMPTSVPSEKCFSIGTLTGDKNRTRLHSNTVQELLCLKS</sequence>
<feature type="domain" description="HAT C-terminal dimerisation" evidence="6">
    <location>
        <begin position="15"/>
        <end position="94"/>
    </location>
</feature>
<protein>
    <submittedName>
        <fullName evidence="7">Zinc finger BED domain-containing DAYSLEEPER-like</fullName>
    </submittedName>
</protein>
<name>A0A3M7SZX0_BRAPC</name>
<evidence type="ECO:0000256" key="3">
    <source>
        <dbReference type="ARBA" id="ARBA00022771"/>
    </source>
</evidence>
<keyword evidence="4" id="KW-0862">Zinc</keyword>
<dbReference type="GO" id="GO:0005634">
    <property type="term" value="C:nucleus"/>
    <property type="evidence" value="ECO:0007669"/>
    <property type="project" value="UniProtKB-SubCell"/>
</dbReference>
<evidence type="ECO:0000256" key="4">
    <source>
        <dbReference type="ARBA" id="ARBA00022833"/>
    </source>
</evidence>
<accession>A0A3M7SZX0</accession>
<keyword evidence="3" id="KW-0863">Zinc-finger</keyword>
<dbReference type="GO" id="GO:0046983">
    <property type="term" value="F:protein dimerization activity"/>
    <property type="evidence" value="ECO:0007669"/>
    <property type="project" value="InterPro"/>
</dbReference>
<proteinExistence type="predicted"/>
<dbReference type="AlphaFoldDB" id="A0A3M7SZX0"/>
<keyword evidence="8" id="KW-1185">Reference proteome</keyword>
<evidence type="ECO:0000313" key="8">
    <source>
        <dbReference type="Proteomes" id="UP000276133"/>
    </source>
</evidence>